<feature type="non-terminal residue" evidence="2">
    <location>
        <position position="1"/>
    </location>
</feature>
<name>A0A0K8SIL1_LYGHE</name>
<protein>
    <recommendedName>
        <fullName evidence="3">Luminal-binding protein</fullName>
    </recommendedName>
</protein>
<dbReference type="Gene3D" id="1.20.58.60">
    <property type="match status" value="1"/>
</dbReference>
<feature type="region of interest" description="Disordered" evidence="1">
    <location>
        <begin position="556"/>
        <end position="607"/>
    </location>
</feature>
<accession>A0A0K8SIL1</accession>
<feature type="region of interest" description="Disordered" evidence="1">
    <location>
        <begin position="415"/>
        <end position="449"/>
    </location>
</feature>
<dbReference type="EMBL" id="GBRD01013201">
    <property type="protein sequence ID" value="JAG52625.1"/>
    <property type="molecule type" value="Transcribed_RNA"/>
</dbReference>
<dbReference type="AlphaFoldDB" id="A0A0K8SIL1"/>
<proteinExistence type="predicted"/>
<feature type="compositionally biased region" description="Polar residues" evidence="1">
    <location>
        <begin position="587"/>
        <end position="597"/>
    </location>
</feature>
<feature type="region of interest" description="Disordered" evidence="1">
    <location>
        <begin position="758"/>
        <end position="795"/>
    </location>
</feature>
<dbReference type="SUPFAM" id="SSF46966">
    <property type="entry name" value="Spectrin repeat"/>
    <property type="match status" value="1"/>
</dbReference>
<organism evidence="2">
    <name type="scientific">Lygus hesperus</name>
    <name type="common">Western plant bug</name>
    <dbReference type="NCBI Taxonomy" id="30085"/>
    <lineage>
        <taxon>Eukaryota</taxon>
        <taxon>Metazoa</taxon>
        <taxon>Ecdysozoa</taxon>
        <taxon>Arthropoda</taxon>
        <taxon>Hexapoda</taxon>
        <taxon>Insecta</taxon>
        <taxon>Pterygota</taxon>
        <taxon>Neoptera</taxon>
        <taxon>Paraneoptera</taxon>
        <taxon>Hemiptera</taxon>
        <taxon>Heteroptera</taxon>
        <taxon>Panheteroptera</taxon>
        <taxon>Cimicomorpha</taxon>
        <taxon>Miridae</taxon>
        <taxon>Mirini</taxon>
        <taxon>Lygus</taxon>
    </lineage>
</organism>
<evidence type="ECO:0000313" key="2">
    <source>
        <dbReference type="EMBL" id="JAG52625.1"/>
    </source>
</evidence>
<reference evidence="2" key="1">
    <citation type="submission" date="2014-09" db="EMBL/GenBank/DDBJ databases">
        <authorList>
            <person name="Magalhaes I.L.F."/>
            <person name="Oliveira U."/>
            <person name="Santos F.R."/>
            <person name="Vidigal T.H.D.A."/>
            <person name="Brescovit A.D."/>
            <person name="Santos A.J."/>
        </authorList>
    </citation>
    <scope>NUCLEOTIDE SEQUENCE</scope>
</reference>
<evidence type="ECO:0000256" key="1">
    <source>
        <dbReference type="SAM" id="MobiDB-lite"/>
    </source>
</evidence>
<feature type="compositionally biased region" description="Low complexity" evidence="1">
    <location>
        <begin position="759"/>
        <end position="770"/>
    </location>
</feature>
<feature type="region of interest" description="Disordered" evidence="1">
    <location>
        <begin position="102"/>
        <end position="127"/>
    </location>
</feature>
<evidence type="ECO:0008006" key="3">
    <source>
        <dbReference type="Google" id="ProtNLM"/>
    </source>
</evidence>
<sequence>LGGVNTTSRGENAGLIGVWPKIVPSNNQHRRSFRRRKRRCLGGKRAFCFRWFCSSADFSAGLSKHLKHLSLIHHGKETNNNTMPGGFENSSMKTSFSLSSLQPSSVNLESPGQATLKDRPYSSLRKKPRRDPELDLWRRSWGSREENRDDCWNVLKQVNYQSLISDNNLIDSCQEASRDLLDGKIPSHEWNLSEFTDQFLELNEWLDRIQEAVYPRDAVMDKKIRLSHMEEMKRKDYKRKLFNNQGGRLVAREPGQKEEVAWRVVYLNSRWERLEAALSLRKRTSADSDICPDVDHELRGLRKWIKETEKRLTVLKIRHNDELSQRELEERSREEEIVRREVWSHGKIVRSLLRLCERLSCGEEGDGGSWVPRGRRVEREDVAKYAQGLEKRWQLLYLDCLELECAIQHKTSTLKQGSPLSANPVDSDEEPVKKHRRLADTPPTYQDNKLKDEDECLMDAEDYATPLNVDEVMEVEVNAQDAAATTQPLTDHQPTVQLRISDVSIIADDNLSPRPEMPITLDVIDDRKLYIDEIAKYTRSDCNGRVGTFYFMHKDTDTETDGGRGERGAASPDAAKTEESSEEEWTYTAQTESNNNEETNDHQPETVRPPKEMIKQLVKKAEKLVLHSPQRVHHKSFVEEWLLQYPEEKTVGDSCDASGEYTTEDDELESRICGSTDSFNQDLDTTLVPQGSSESLGTAHECSKVVMRAKKKEGRGQRPWSVSGASDAAFEQTQLPHSISESAIHEMSATAPCVKMDSSMHTGSTLSSSTVEDTTHTQEGSGGGYSSNSLRRRKIKLRKRTTAGRKKRIWFGRIVGSLRQQSPDDWLSRQTTFPQVLCSSAERRQDVGLSTQTLRASCGKPDELQLHFFRCRERRQRQDAQKNLGDAVVQDRTCSHVVGLRYGQKTRPSFQRQLLLRAGLG</sequence>
<feature type="compositionally biased region" description="Basic and acidic residues" evidence="1">
    <location>
        <begin position="556"/>
        <end position="567"/>
    </location>
</feature>